<accession>A0A0F9NDK1</accession>
<comment type="caution">
    <text evidence="1">The sequence shown here is derived from an EMBL/GenBank/DDBJ whole genome shotgun (WGS) entry which is preliminary data.</text>
</comment>
<organism evidence="1">
    <name type="scientific">marine sediment metagenome</name>
    <dbReference type="NCBI Taxonomy" id="412755"/>
    <lineage>
        <taxon>unclassified sequences</taxon>
        <taxon>metagenomes</taxon>
        <taxon>ecological metagenomes</taxon>
    </lineage>
</organism>
<reference evidence="1" key="1">
    <citation type="journal article" date="2015" name="Nature">
        <title>Complex archaea that bridge the gap between prokaryotes and eukaryotes.</title>
        <authorList>
            <person name="Spang A."/>
            <person name="Saw J.H."/>
            <person name="Jorgensen S.L."/>
            <person name="Zaremba-Niedzwiedzka K."/>
            <person name="Martijn J."/>
            <person name="Lind A.E."/>
            <person name="van Eijk R."/>
            <person name="Schleper C."/>
            <person name="Guy L."/>
            <person name="Ettema T.J."/>
        </authorList>
    </citation>
    <scope>NUCLEOTIDE SEQUENCE</scope>
</reference>
<proteinExistence type="predicted"/>
<name>A0A0F9NDK1_9ZZZZ</name>
<protein>
    <submittedName>
        <fullName evidence="1">Uncharacterized protein</fullName>
    </submittedName>
</protein>
<dbReference type="AlphaFoldDB" id="A0A0F9NDK1"/>
<evidence type="ECO:0000313" key="1">
    <source>
        <dbReference type="EMBL" id="KKN17570.1"/>
    </source>
</evidence>
<sequence length="51" mass="6019">MQYILTLTRTTKNTYRYDHPDEDSNLRIIYVQQTMFPSGPPERITVNIEAS</sequence>
<gene>
    <name evidence="1" type="ORF">LCGC14_0964360</name>
</gene>
<dbReference type="EMBL" id="LAZR01003507">
    <property type="protein sequence ID" value="KKN17570.1"/>
    <property type="molecule type" value="Genomic_DNA"/>
</dbReference>